<dbReference type="InterPro" id="IPR027417">
    <property type="entry name" value="P-loop_NTPase"/>
</dbReference>
<proteinExistence type="predicted"/>
<accession>A0AAD5U103</accession>
<keyword evidence="2" id="KW-1185">Reference proteome</keyword>
<organism evidence="1 2">
    <name type="scientific">Clydaea vesicula</name>
    <dbReference type="NCBI Taxonomy" id="447962"/>
    <lineage>
        <taxon>Eukaryota</taxon>
        <taxon>Fungi</taxon>
        <taxon>Fungi incertae sedis</taxon>
        <taxon>Chytridiomycota</taxon>
        <taxon>Chytridiomycota incertae sedis</taxon>
        <taxon>Chytridiomycetes</taxon>
        <taxon>Lobulomycetales</taxon>
        <taxon>Lobulomycetaceae</taxon>
        <taxon>Clydaea</taxon>
    </lineage>
</organism>
<dbReference type="Gene3D" id="3.40.50.300">
    <property type="entry name" value="P-loop containing nucleotide triphosphate hydrolases"/>
    <property type="match status" value="1"/>
</dbReference>
<evidence type="ECO:0000313" key="2">
    <source>
        <dbReference type="Proteomes" id="UP001211065"/>
    </source>
</evidence>
<name>A0AAD5U103_9FUNG</name>
<comment type="caution">
    <text evidence="1">The sequence shown here is derived from an EMBL/GenBank/DDBJ whole genome shotgun (WGS) entry which is preliminary data.</text>
</comment>
<dbReference type="AlphaFoldDB" id="A0AAD5U103"/>
<sequence length="81" mass="9373">MDIFEEKIKLISVKKYFKEYEGGNDLKSCKNFFKNLLLKKTKRLMKYVFFTTNTDSKLSRKLIASIDDILCGVAIKDAGLI</sequence>
<dbReference type="EMBL" id="JADGJW010000429">
    <property type="protein sequence ID" value="KAJ3217383.1"/>
    <property type="molecule type" value="Genomic_DNA"/>
</dbReference>
<protein>
    <submittedName>
        <fullName evidence="1">Uncharacterized protein</fullName>
    </submittedName>
</protein>
<gene>
    <name evidence="1" type="ORF">HK099_005477</name>
</gene>
<reference evidence="1" key="1">
    <citation type="submission" date="2020-05" db="EMBL/GenBank/DDBJ databases">
        <title>Phylogenomic resolution of chytrid fungi.</title>
        <authorList>
            <person name="Stajich J.E."/>
            <person name="Amses K."/>
            <person name="Simmons R."/>
            <person name="Seto K."/>
            <person name="Myers J."/>
            <person name="Bonds A."/>
            <person name="Quandt C.A."/>
            <person name="Barry K."/>
            <person name="Liu P."/>
            <person name="Grigoriev I."/>
            <person name="Longcore J.E."/>
            <person name="James T.Y."/>
        </authorList>
    </citation>
    <scope>NUCLEOTIDE SEQUENCE</scope>
    <source>
        <strain evidence="1">JEL0476</strain>
    </source>
</reference>
<evidence type="ECO:0000313" key="1">
    <source>
        <dbReference type="EMBL" id="KAJ3217383.1"/>
    </source>
</evidence>
<dbReference type="Proteomes" id="UP001211065">
    <property type="component" value="Unassembled WGS sequence"/>
</dbReference>